<evidence type="ECO:0000256" key="1">
    <source>
        <dbReference type="ARBA" id="ARBA00023015"/>
    </source>
</evidence>
<dbReference type="InterPro" id="IPR036390">
    <property type="entry name" value="WH_DNA-bd_sf"/>
</dbReference>
<dbReference type="SMART" id="SM00419">
    <property type="entry name" value="HTH_CRP"/>
    <property type="match status" value="1"/>
</dbReference>
<dbReference type="Pfam" id="PF00027">
    <property type="entry name" value="cNMP_binding"/>
    <property type="match status" value="1"/>
</dbReference>
<dbReference type="PRINTS" id="PR00034">
    <property type="entry name" value="HTHCRP"/>
</dbReference>
<dbReference type="InterPro" id="IPR000595">
    <property type="entry name" value="cNMP-bd_dom"/>
</dbReference>
<dbReference type="CDD" id="cd00038">
    <property type="entry name" value="CAP_ED"/>
    <property type="match status" value="1"/>
</dbReference>
<dbReference type="RefSeq" id="WP_045188571.1">
    <property type="nucleotide sequence ID" value="NZ_CP162607.1"/>
</dbReference>
<sequence>MLDSVKLHADSQMHCKTCSLALLCLPGSVSYEEIDLLDDIVKHGRQVKKDEFLFRQGDSFNAIYVIRSGALKSFSVSKDGEEQILGLHLPGELIGLSGMGAATYPISVRALDNSEVCELPFDALDAQLIRLPKIRRHLIRAMSREIRNTQQMTRLLTKKAADPRVASLLVDLAERFSALGYSANQLHLSISRNDIGNYLGLAGETVSRVFTRLQQNGLIEVEGKEVRIIDPVQMFN</sequence>
<evidence type="ECO:0000256" key="3">
    <source>
        <dbReference type="ARBA" id="ARBA00023163"/>
    </source>
</evidence>
<feature type="domain" description="HTH crp-type" evidence="5">
    <location>
        <begin position="159"/>
        <end position="232"/>
    </location>
</feature>
<dbReference type="EMBL" id="CP162607">
    <property type="protein sequence ID" value="XDK39625.1"/>
    <property type="molecule type" value="Genomic_DNA"/>
</dbReference>
<dbReference type="PANTHER" id="PTHR24567">
    <property type="entry name" value="CRP FAMILY TRANSCRIPTIONAL REGULATORY PROTEIN"/>
    <property type="match status" value="1"/>
</dbReference>
<evidence type="ECO:0000259" key="5">
    <source>
        <dbReference type="PROSITE" id="PS51063"/>
    </source>
</evidence>
<feature type="domain" description="Cyclic nucleotide-binding" evidence="4">
    <location>
        <begin position="35"/>
        <end position="95"/>
    </location>
</feature>
<dbReference type="SMART" id="SM00100">
    <property type="entry name" value="cNMP"/>
    <property type="match status" value="1"/>
</dbReference>
<keyword evidence="1" id="KW-0805">Transcription regulation</keyword>
<dbReference type="PROSITE" id="PS51063">
    <property type="entry name" value="HTH_CRP_2"/>
    <property type="match status" value="1"/>
</dbReference>
<gene>
    <name evidence="6" type="primary">fnr</name>
    <name evidence="6" type="ORF">AB4Y39_12460</name>
</gene>
<dbReference type="PROSITE" id="PS50042">
    <property type="entry name" value="CNMP_BINDING_3"/>
    <property type="match status" value="1"/>
</dbReference>
<evidence type="ECO:0000259" key="4">
    <source>
        <dbReference type="PROSITE" id="PS50042"/>
    </source>
</evidence>
<name>A0AB39I9S5_9PSED</name>
<dbReference type="AlphaFoldDB" id="A0AB39I9S5"/>
<keyword evidence="2" id="KW-0238">DNA-binding</keyword>
<dbReference type="CDD" id="cd00092">
    <property type="entry name" value="HTH_CRP"/>
    <property type="match status" value="1"/>
</dbReference>
<dbReference type="FunFam" id="1.10.10.10:FF:000028">
    <property type="entry name" value="Fumarate/nitrate reduction transcriptional regulator Fnr"/>
    <property type="match status" value="1"/>
</dbReference>
<dbReference type="Gene3D" id="1.10.10.10">
    <property type="entry name" value="Winged helix-like DNA-binding domain superfamily/Winged helix DNA-binding domain"/>
    <property type="match status" value="1"/>
</dbReference>
<dbReference type="SUPFAM" id="SSF46785">
    <property type="entry name" value="Winged helix' DNA-binding domain"/>
    <property type="match status" value="1"/>
</dbReference>
<proteinExistence type="predicted"/>
<keyword evidence="3" id="KW-0804">Transcription</keyword>
<dbReference type="InterPro" id="IPR050397">
    <property type="entry name" value="Env_Response_Regulators"/>
</dbReference>
<accession>A0AB39I9S5</accession>
<dbReference type="Gene3D" id="2.60.120.10">
    <property type="entry name" value="Jelly Rolls"/>
    <property type="match status" value="1"/>
</dbReference>
<dbReference type="PROSITE" id="PS00042">
    <property type="entry name" value="HTH_CRP_1"/>
    <property type="match status" value="1"/>
</dbReference>
<dbReference type="InterPro" id="IPR018490">
    <property type="entry name" value="cNMP-bd_dom_sf"/>
</dbReference>
<dbReference type="GO" id="GO:0003700">
    <property type="term" value="F:DNA-binding transcription factor activity"/>
    <property type="evidence" value="ECO:0007669"/>
    <property type="project" value="InterPro"/>
</dbReference>
<evidence type="ECO:0000313" key="6">
    <source>
        <dbReference type="EMBL" id="XDK39625.1"/>
    </source>
</evidence>
<dbReference type="InterPro" id="IPR012318">
    <property type="entry name" value="HTH_CRP"/>
</dbReference>
<dbReference type="SUPFAM" id="SSF51206">
    <property type="entry name" value="cAMP-binding domain-like"/>
    <property type="match status" value="1"/>
</dbReference>
<dbReference type="GO" id="GO:0003677">
    <property type="term" value="F:DNA binding"/>
    <property type="evidence" value="ECO:0007669"/>
    <property type="project" value="UniProtKB-KW"/>
</dbReference>
<evidence type="ECO:0000256" key="2">
    <source>
        <dbReference type="ARBA" id="ARBA00023125"/>
    </source>
</evidence>
<dbReference type="NCBIfam" id="NF008365">
    <property type="entry name" value="PRK11161.1"/>
    <property type="match status" value="1"/>
</dbReference>
<dbReference type="PANTHER" id="PTHR24567:SF75">
    <property type="entry name" value="FUMARATE AND NITRATE REDUCTION REGULATORY PROTEIN"/>
    <property type="match status" value="1"/>
</dbReference>
<protein>
    <submittedName>
        <fullName evidence="6">Fumarate/nitrate reduction transcriptional regulator Fnr</fullName>
    </submittedName>
</protein>
<organism evidence="6">
    <name type="scientific">Pseudomonas sp. Hg7Tf</name>
    <dbReference type="NCBI Taxonomy" id="3236988"/>
    <lineage>
        <taxon>Bacteria</taxon>
        <taxon>Pseudomonadati</taxon>
        <taxon>Pseudomonadota</taxon>
        <taxon>Gammaproteobacteria</taxon>
        <taxon>Pseudomonadales</taxon>
        <taxon>Pseudomonadaceae</taxon>
        <taxon>Pseudomonas</taxon>
    </lineage>
</organism>
<dbReference type="GO" id="GO:0005829">
    <property type="term" value="C:cytosol"/>
    <property type="evidence" value="ECO:0007669"/>
    <property type="project" value="TreeGrafter"/>
</dbReference>
<reference evidence="6" key="1">
    <citation type="submission" date="2024-07" db="EMBL/GenBank/DDBJ databases">
        <title>Identification and characteristics of a novel species of coltsfoot's symbiotic bacteria.</title>
        <authorList>
            <person name="Juszczyk A."/>
            <person name="Jasielczuk I."/>
            <person name="Gurgul A."/>
            <person name="Rogala M."/>
            <person name="Kowalczyk A."/>
            <person name="Szmatola T."/>
            <person name="Kosecka-Strojek M."/>
            <person name="Arent Z."/>
            <person name="Latowski D."/>
        </authorList>
    </citation>
    <scope>NUCLEOTIDE SEQUENCE</scope>
    <source>
        <strain evidence="6">Hg7Tf</strain>
    </source>
</reference>
<dbReference type="InterPro" id="IPR036388">
    <property type="entry name" value="WH-like_DNA-bd_sf"/>
</dbReference>
<dbReference type="Pfam" id="PF13545">
    <property type="entry name" value="HTH_Crp_2"/>
    <property type="match status" value="1"/>
</dbReference>
<dbReference type="InterPro" id="IPR014710">
    <property type="entry name" value="RmlC-like_jellyroll"/>
</dbReference>
<dbReference type="InterPro" id="IPR018335">
    <property type="entry name" value="Tscrpt_reg_HTH_Crp-type_CS"/>
</dbReference>